<organism evidence="11 12">
    <name type="scientific">Myxococcus stipitatus (strain DSM 14675 / JCM 12634 / Mx s8)</name>
    <dbReference type="NCBI Taxonomy" id="1278073"/>
    <lineage>
        <taxon>Bacteria</taxon>
        <taxon>Pseudomonadati</taxon>
        <taxon>Myxococcota</taxon>
        <taxon>Myxococcia</taxon>
        <taxon>Myxococcales</taxon>
        <taxon>Cystobacterineae</taxon>
        <taxon>Myxococcaceae</taxon>
        <taxon>Myxococcus</taxon>
    </lineage>
</organism>
<accession>L7UIG7</accession>
<dbReference type="STRING" id="1278073.MYSTI_07489"/>
<evidence type="ECO:0000313" key="12">
    <source>
        <dbReference type="Proteomes" id="UP000011131"/>
    </source>
</evidence>
<dbReference type="AlphaFoldDB" id="L7UIG7"/>
<dbReference type="HOGENOM" id="CLU_020557_2_0_7"/>
<sequence length="633" mass="71826">MEVSSAHRPPLLLYDADCGFCRRWVARWAQRTEGRVRFLPGRRRLLLLLGIPRGDMRRASQLVEPSGQVTQGAEAVFRALARSPRWTTRGMARLGLLPGVSRVSQRVYRLIARHRRTASRVDRWLFGRAVVPREYAWVRWLFLRMMGGTFLIAFTSLGRQVLGLYGSRGIRPVSDLLSSELREAPARERWRLLPTVFWFESSDTALARGCALGQVLSLAVLFNVAPRSALVMLWGLYLSYASVGREFLSFQWDVLLLEMGLLSALTAPPGLRPGLGRMAPTAVEVFLFRLLVFRLYFGSGLSKWQSGDRTWRELTACRYYYETAPLPTRGGWYAHQLPERFQRASTAMVFVLEAAVPWLVFAPRRLRLAALGALSALQGTILATGNYGFFNLQSLVLGLWLLDDAALRRLLPFLPAHPPLRRRRGWRGALAGGLFTPLMLLGAADILQRFERGTRLPARVQRSLSWLSGCARPLRSVNRYGLFSVMTLERPEIEVEGSNDGEHWSPYVFRYKAGEVKRPPRQVAPHQPRLDWQMWFAALGSPPGWFIAFLARLLEGAPEVTGLLAHNPFPDAPPRQVRAVLYDYRMTGIVERQRTGAWWVRERRGLYVQSLALAPGPRPLRGTPRLRWLAPRG</sequence>
<comment type="similarity">
    <text evidence="2">Belongs to the lipase maturation factor family.</text>
</comment>
<reference evidence="11 12" key="1">
    <citation type="journal article" date="2013" name="Genome Announc.">
        <title>Complete genome sequence of Myxococcus stipitatus strain DSM 14675, a fruiting myxobacterium.</title>
        <authorList>
            <person name="Huntley S."/>
            <person name="Kneip S."/>
            <person name="Treuner-Lange A."/>
            <person name="Sogaard-Andersen L."/>
        </authorList>
    </citation>
    <scope>NUCLEOTIDE SEQUENCE [LARGE SCALE GENOMIC DNA]</scope>
    <source>
        <strain evidence="12">DSM 14675 / JCM 12634 / Mx s8</strain>
    </source>
</reference>
<feature type="domain" description="Lipase maturation factor 1/2 N-terminal" evidence="9">
    <location>
        <begin position="249"/>
        <end position="407"/>
    </location>
</feature>
<evidence type="ECO:0000259" key="10">
    <source>
        <dbReference type="Pfam" id="PF25179"/>
    </source>
</evidence>
<dbReference type="eggNOG" id="COG3011">
    <property type="taxonomic scope" value="Bacteria"/>
</dbReference>
<dbReference type="GO" id="GO:0015035">
    <property type="term" value="F:protein-disulfide reductase activity"/>
    <property type="evidence" value="ECO:0007669"/>
    <property type="project" value="InterPro"/>
</dbReference>
<dbReference type="RefSeq" id="WP_015353014.1">
    <property type="nucleotide sequence ID" value="NC_020126.1"/>
</dbReference>
<keyword evidence="12" id="KW-1185">Reference proteome</keyword>
<gene>
    <name evidence="11" type="ordered locus">MYSTI_07489</name>
</gene>
<protein>
    <recommendedName>
        <fullName evidence="8">Lipase maturation factor 2</fullName>
    </recommendedName>
</protein>
<dbReference type="Pfam" id="PF25179">
    <property type="entry name" value="LMF1_C"/>
    <property type="match status" value="1"/>
</dbReference>
<comment type="subcellular location">
    <subcellularLocation>
        <location evidence="1">Endoplasmic reticulum membrane</location>
        <topology evidence="1">Multi-pass membrane protein</topology>
    </subcellularLocation>
</comment>
<evidence type="ECO:0000256" key="6">
    <source>
        <dbReference type="ARBA" id="ARBA00023136"/>
    </source>
</evidence>
<dbReference type="InterPro" id="IPR007263">
    <property type="entry name" value="DCC1-like"/>
</dbReference>
<dbReference type="InterPro" id="IPR057433">
    <property type="entry name" value="LMF1/2_C"/>
</dbReference>
<keyword evidence="7" id="KW-0325">Glycoprotein</keyword>
<dbReference type="Pfam" id="PF04134">
    <property type="entry name" value="DCC1-like"/>
    <property type="match status" value="1"/>
</dbReference>
<dbReference type="OrthoDB" id="9801773at2"/>
<evidence type="ECO:0000256" key="8">
    <source>
        <dbReference type="ARBA" id="ARBA00040643"/>
    </source>
</evidence>
<dbReference type="InterPro" id="IPR009613">
    <property type="entry name" value="LMF"/>
</dbReference>
<dbReference type="KEGG" id="msd:MYSTI_07489"/>
<dbReference type="Proteomes" id="UP000011131">
    <property type="component" value="Chromosome"/>
</dbReference>
<dbReference type="InterPro" id="IPR057434">
    <property type="entry name" value="LMF1/2_N"/>
</dbReference>
<evidence type="ECO:0000256" key="3">
    <source>
        <dbReference type="ARBA" id="ARBA00022692"/>
    </source>
</evidence>
<feature type="domain" description="Lipase maturation factor 1/2 C-terminal" evidence="10">
    <location>
        <begin position="477"/>
        <end position="608"/>
    </location>
</feature>
<evidence type="ECO:0000256" key="4">
    <source>
        <dbReference type="ARBA" id="ARBA00022824"/>
    </source>
</evidence>
<dbReference type="PANTHER" id="PTHR14463:SF5">
    <property type="entry name" value="LIPASE MATURATION FACTOR 2"/>
    <property type="match status" value="1"/>
</dbReference>
<evidence type="ECO:0000256" key="5">
    <source>
        <dbReference type="ARBA" id="ARBA00022989"/>
    </source>
</evidence>
<evidence type="ECO:0000313" key="11">
    <source>
        <dbReference type="EMBL" id="AGC48761.1"/>
    </source>
</evidence>
<keyword evidence="4" id="KW-0256">Endoplasmic reticulum</keyword>
<dbReference type="PATRIC" id="fig|1278073.3.peg.7612"/>
<keyword evidence="5" id="KW-1133">Transmembrane helix</keyword>
<dbReference type="GO" id="GO:0051604">
    <property type="term" value="P:protein maturation"/>
    <property type="evidence" value="ECO:0007669"/>
    <property type="project" value="InterPro"/>
</dbReference>
<evidence type="ECO:0000259" key="9">
    <source>
        <dbReference type="Pfam" id="PF06762"/>
    </source>
</evidence>
<dbReference type="EMBL" id="CP004025">
    <property type="protein sequence ID" value="AGC48761.1"/>
    <property type="molecule type" value="Genomic_DNA"/>
</dbReference>
<dbReference type="PANTHER" id="PTHR14463">
    <property type="entry name" value="LIPASE MATURATION FACTOR"/>
    <property type="match status" value="1"/>
</dbReference>
<evidence type="ECO:0000256" key="1">
    <source>
        <dbReference type="ARBA" id="ARBA00004477"/>
    </source>
</evidence>
<dbReference type="Pfam" id="PF06762">
    <property type="entry name" value="LMF1"/>
    <property type="match status" value="1"/>
</dbReference>
<proteinExistence type="inferred from homology"/>
<keyword evidence="6" id="KW-0472">Membrane</keyword>
<evidence type="ECO:0000256" key="2">
    <source>
        <dbReference type="ARBA" id="ARBA00005512"/>
    </source>
</evidence>
<evidence type="ECO:0000256" key="7">
    <source>
        <dbReference type="ARBA" id="ARBA00023180"/>
    </source>
</evidence>
<keyword evidence="3" id="KW-0812">Transmembrane</keyword>
<name>L7UIG7_MYXSD</name>